<dbReference type="GO" id="GO:0005576">
    <property type="term" value="C:extracellular region"/>
    <property type="evidence" value="ECO:0007669"/>
    <property type="project" value="InterPro"/>
</dbReference>
<dbReference type="InterPro" id="IPR018244">
    <property type="entry name" value="Allrgn_V5/Tpx1_CS"/>
</dbReference>
<keyword evidence="3" id="KW-1185">Reference proteome</keyword>
<dbReference type="PANTHER" id="PTHR10334">
    <property type="entry name" value="CYSTEINE-RICH SECRETORY PROTEIN-RELATED"/>
    <property type="match status" value="1"/>
</dbReference>
<feature type="domain" description="SCP" evidence="2">
    <location>
        <begin position="132"/>
        <end position="261"/>
    </location>
</feature>
<keyword evidence="1" id="KW-0732">Signal</keyword>
<dbReference type="Proteomes" id="UP000035682">
    <property type="component" value="Unplaced"/>
</dbReference>
<reference evidence="3" key="1">
    <citation type="submission" date="2014-09" db="EMBL/GenBank/DDBJ databases">
        <authorList>
            <person name="Martin A.A."/>
        </authorList>
    </citation>
    <scope>NUCLEOTIDE SEQUENCE</scope>
    <source>
        <strain evidence="3">ED321</strain>
    </source>
</reference>
<name>A0A7I5TKZ1_STRRB</name>
<reference evidence="4" key="2">
    <citation type="submission" date="2020-12" db="UniProtKB">
        <authorList>
            <consortium name="WormBaseParasite"/>
        </authorList>
    </citation>
    <scope>IDENTIFICATION</scope>
</reference>
<feature type="chain" id="PRO_5029881727" evidence="1">
    <location>
        <begin position="24"/>
        <end position="271"/>
    </location>
</feature>
<dbReference type="InterPro" id="IPR035940">
    <property type="entry name" value="CAP_sf"/>
</dbReference>
<dbReference type="SMART" id="SM00198">
    <property type="entry name" value="SCP"/>
    <property type="match status" value="1"/>
</dbReference>
<evidence type="ECO:0000313" key="4">
    <source>
        <dbReference type="WBParaSite" id="SRAE_2000080000a.1"/>
    </source>
</evidence>
<dbReference type="PRINTS" id="PR00837">
    <property type="entry name" value="V5TPXLIKE"/>
</dbReference>
<accession>A0A7I5TKZ1</accession>
<dbReference type="InterPro" id="IPR034113">
    <property type="entry name" value="SCP_GAPR1-like"/>
</dbReference>
<feature type="signal peptide" evidence="1">
    <location>
        <begin position="1"/>
        <end position="23"/>
    </location>
</feature>
<dbReference type="OrthoDB" id="337038at2759"/>
<protein>
    <submittedName>
        <fullName evidence="4">CAP domain-containing protein</fullName>
    </submittedName>
</protein>
<dbReference type="WBParaSite" id="SRAE_2000080000a.1">
    <property type="protein sequence ID" value="SRAE_2000080000a.1"/>
    <property type="gene ID" value="WBGene00261000"/>
</dbReference>
<dbReference type="CDD" id="cd05382">
    <property type="entry name" value="CAP_GAPR1-like"/>
    <property type="match status" value="1"/>
</dbReference>
<dbReference type="AlphaFoldDB" id="A0A7I5TKZ1"/>
<dbReference type="Pfam" id="PF24100">
    <property type="entry name" value="DUF7381"/>
    <property type="match status" value="1"/>
</dbReference>
<organism evidence="3 4">
    <name type="scientific">Strongyloides ratti</name>
    <name type="common">Parasitic roundworm</name>
    <dbReference type="NCBI Taxonomy" id="34506"/>
    <lineage>
        <taxon>Eukaryota</taxon>
        <taxon>Metazoa</taxon>
        <taxon>Ecdysozoa</taxon>
        <taxon>Nematoda</taxon>
        <taxon>Chromadorea</taxon>
        <taxon>Rhabditida</taxon>
        <taxon>Tylenchina</taxon>
        <taxon>Panagrolaimomorpha</taxon>
        <taxon>Strongyloidoidea</taxon>
        <taxon>Strongyloididae</taxon>
        <taxon>Strongyloides</taxon>
    </lineage>
</organism>
<dbReference type="InterPro" id="IPR001283">
    <property type="entry name" value="CRISP-related"/>
</dbReference>
<dbReference type="PROSITE" id="PS01009">
    <property type="entry name" value="CRISP_1"/>
    <property type="match status" value="1"/>
</dbReference>
<dbReference type="Gene3D" id="3.40.33.10">
    <property type="entry name" value="CAP"/>
    <property type="match status" value="1"/>
</dbReference>
<evidence type="ECO:0000313" key="3">
    <source>
        <dbReference type="Proteomes" id="UP000035682"/>
    </source>
</evidence>
<sequence length="271" mass="31940">MISALNIIFYFFSISLMTNSVVSKNIDYTIKTIGSRKVFVYNDQVFNSKEDMMRQIKRDYPNLTFKDAPIPNNNQVIPPQRKDSFSKPNEYIYYGKFDINKFLGPNSFSNKIWHHVWDGCNVECFSRKNFYEMKMRMLKETNMYRRYHRVHPLAEDPYLAKSAQEYAYILAKTKKFMHDPRNIKYGENLGYATLNIASTIVKKWYDEEKLWNYQSTGSIPGAGHFTQLVWRGSQRAGFGIAANGRDVYIVCRYYPAGNVVPYFRQNVFPRQ</sequence>
<evidence type="ECO:0000256" key="1">
    <source>
        <dbReference type="SAM" id="SignalP"/>
    </source>
</evidence>
<dbReference type="InterPro" id="IPR055805">
    <property type="entry name" value="DUF7381"/>
</dbReference>
<dbReference type="SUPFAM" id="SSF55797">
    <property type="entry name" value="PR-1-like"/>
    <property type="match status" value="1"/>
</dbReference>
<proteinExistence type="predicted"/>
<evidence type="ECO:0000259" key="2">
    <source>
        <dbReference type="SMART" id="SM00198"/>
    </source>
</evidence>
<dbReference type="InterPro" id="IPR014044">
    <property type="entry name" value="CAP_dom"/>
</dbReference>
<dbReference type="Pfam" id="PF00188">
    <property type="entry name" value="CAP"/>
    <property type="match status" value="1"/>
</dbReference>
<gene>
    <name evidence="4" type="primary">SRAE_2000080000</name>
</gene>